<gene>
    <name evidence="2" type="ORF">S01H4_49393</name>
</gene>
<sequence>MLNKVEDYEPTLAETEQQAAARARDKARGAGWDVNAAVLAYATLIVVVLLKLEGIAIEIVAVIAIVGLALVWLIGWRRGRQLFRRFYEEELHQLQESYRGKEARASIPSLLTRRETEIL</sequence>
<keyword evidence="1" id="KW-0472">Membrane</keyword>
<reference evidence="2" key="1">
    <citation type="journal article" date="2014" name="Front. Microbiol.">
        <title>High frequency of phylogenetically diverse reductive dehalogenase-homologous genes in deep subseafloor sedimentary metagenomes.</title>
        <authorList>
            <person name="Kawai M."/>
            <person name="Futagami T."/>
            <person name="Toyoda A."/>
            <person name="Takaki Y."/>
            <person name="Nishi S."/>
            <person name="Hori S."/>
            <person name="Arai W."/>
            <person name="Tsubouchi T."/>
            <person name="Morono Y."/>
            <person name="Uchiyama I."/>
            <person name="Ito T."/>
            <person name="Fujiyama A."/>
            <person name="Inagaki F."/>
            <person name="Takami H."/>
        </authorList>
    </citation>
    <scope>NUCLEOTIDE SEQUENCE</scope>
    <source>
        <strain evidence="2">Expedition CK06-06</strain>
    </source>
</reference>
<accession>X1DRT0</accession>
<feature type="transmembrane region" description="Helical" evidence="1">
    <location>
        <begin position="32"/>
        <end position="50"/>
    </location>
</feature>
<keyword evidence="1" id="KW-1133">Transmembrane helix</keyword>
<evidence type="ECO:0000313" key="2">
    <source>
        <dbReference type="EMBL" id="GAG99101.1"/>
    </source>
</evidence>
<organism evidence="2">
    <name type="scientific">marine sediment metagenome</name>
    <dbReference type="NCBI Taxonomy" id="412755"/>
    <lineage>
        <taxon>unclassified sequences</taxon>
        <taxon>metagenomes</taxon>
        <taxon>ecological metagenomes</taxon>
    </lineage>
</organism>
<proteinExistence type="predicted"/>
<feature type="non-terminal residue" evidence="2">
    <location>
        <position position="119"/>
    </location>
</feature>
<evidence type="ECO:0000256" key="1">
    <source>
        <dbReference type="SAM" id="Phobius"/>
    </source>
</evidence>
<name>X1DRT0_9ZZZZ</name>
<comment type="caution">
    <text evidence="2">The sequence shown here is derived from an EMBL/GenBank/DDBJ whole genome shotgun (WGS) entry which is preliminary data.</text>
</comment>
<keyword evidence="1" id="KW-0812">Transmembrane</keyword>
<dbReference type="AlphaFoldDB" id="X1DRT0"/>
<feature type="transmembrane region" description="Helical" evidence="1">
    <location>
        <begin position="56"/>
        <end position="76"/>
    </location>
</feature>
<protein>
    <submittedName>
        <fullName evidence="2">Uncharacterized protein</fullName>
    </submittedName>
</protein>
<dbReference type="EMBL" id="BART01027935">
    <property type="protein sequence ID" value="GAG99101.1"/>
    <property type="molecule type" value="Genomic_DNA"/>
</dbReference>